<accession>W2SVI6</accession>
<dbReference type="Proteomes" id="UP000053676">
    <property type="component" value="Unassembled WGS sequence"/>
</dbReference>
<reference evidence="2" key="1">
    <citation type="journal article" date="2014" name="Nat. Genet.">
        <title>Genome of the human hookworm Necator americanus.</title>
        <authorList>
            <person name="Tang Y.T."/>
            <person name="Gao X."/>
            <person name="Rosa B.A."/>
            <person name="Abubucker S."/>
            <person name="Hallsworth-Pepin K."/>
            <person name="Martin J."/>
            <person name="Tyagi R."/>
            <person name="Heizer E."/>
            <person name="Zhang X."/>
            <person name="Bhonagiri-Palsikar V."/>
            <person name="Minx P."/>
            <person name="Warren W.C."/>
            <person name="Wang Q."/>
            <person name="Zhan B."/>
            <person name="Hotez P.J."/>
            <person name="Sternberg P.W."/>
            <person name="Dougall A."/>
            <person name="Gaze S.T."/>
            <person name="Mulvenna J."/>
            <person name="Sotillo J."/>
            <person name="Ranganathan S."/>
            <person name="Rabelo E.M."/>
            <person name="Wilson R.K."/>
            <person name="Felgner P.L."/>
            <person name="Bethony J."/>
            <person name="Hawdon J.M."/>
            <person name="Gasser R.B."/>
            <person name="Loukas A."/>
            <person name="Mitreva M."/>
        </authorList>
    </citation>
    <scope>NUCLEOTIDE SEQUENCE [LARGE SCALE GENOMIC DNA]</scope>
</reference>
<evidence type="ECO:0000313" key="2">
    <source>
        <dbReference type="Proteomes" id="UP000053676"/>
    </source>
</evidence>
<protein>
    <submittedName>
        <fullName evidence="1">Uncharacterized protein</fullName>
    </submittedName>
</protein>
<name>W2SVI6_NECAM</name>
<proteinExistence type="predicted"/>
<dbReference type="EMBL" id="KI660422">
    <property type="protein sequence ID" value="ETN73660.1"/>
    <property type="molecule type" value="Genomic_DNA"/>
</dbReference>
<gene>
    <name evidence="1" type="ORF">NECAME_00748</name>
</gene>
<organism evidence="1 2">
    <name type="scientific">Necator americanus</name>
    <name type="common">Human hookworm</name>
    <dbReference type="NCBI Taxonomy" id="51031"/>
    <lineage>
        <taxon>Eukaryota</taxon>
        <taxon>Metazoa</taxon>
        <taxon>Ecdysozoa</taxon>
        <taxon>Nematoda</taxon>
        <taxon>Chromadorea</taxon>
        <taxon>Rhabditida</taxon>
        <taxon>Rhabditina</taxon>
        <taxon>Rhabditomorpha</taxon>
        <taxon>Strongyloidea</taxon>
        <taxon>Ancylostomatidae</taxon>
        <taxon>Bunostominae</taxon>
        <taxon>Necator</taxon>
    </lineage>
</organism>
<keyword evidence="2" id="KW-1185">Reference proteome</keyword>
<dbReference type="AlphaFoldDB" id="W2SVI6"/>
<dbReference type="KEGG" id="nai:NECAME_00748"/>
<sequence length="77" mass="9372">MNIRRFFVFESLAIDLKKGMRSAEKFFSFNKRQHLINTCHNFNNELECRTQIVQPEKKREDKEKLTKYKSWSAGYYC</sequence>
<evidence type="ECO:0000313" key="1">
    <source>
        <dbReference type="EMBL" id="ETN73660.1"/>
    </source>
</evidence>